<keyword evidence="3 6" id="KW-0805">Transcription regulation</keyword>
<name>A0AAW2KY36_SESRA</name>
<keyword evidence="5 6" id="KW-0539">Nucleus</keyword>
<dbReference type="PANTHER" id="PTHR33057">
    <property type="entry name" value="TRANSCRIPTION REPRESSOR OFP7-RELATED"/>
    <property type="match status" value="1"/>
</dbReference>
<comment type="function">
    <text evidence="6">Transcriptional repressor that regulates multiple aspects of plant growth and development.</text>
</comment>
<reference evidence="9" key="1">
    <citation type="submission" date="2020-06" db="EMBL/GenBank/DDBJ databases">
        <authorList>
            <person name="Li T."/>
            <person name="Hu X."/>
            <person name="Zhang T."/>
            <person name="Song X."/>
            <person name="Zhang H."/>
            <person name="Dai N."/>
            <person name="Sheng W."/>
            <person name="Hou X."/>
            <person name="Wei L."/>
        </authorList>
    </citation>
    <scope>NUCLEOTIDE SEQUENCE</scope>
    <source>
        <strain evidence="9">G02</strain>
        <tissue evidence="9">Leaf</tissue>
    </source>
</reference>
<feature type="region of interest" description="Disordered" evidence="7">
    <location>
        <begin position="41"/>
        <end position="90"/>
    </location>
</feature>
<evidence type="ECO:0000256" key="6">
    <source>
        <dbReference type="RuleBase" id="RU367028"/>
    </source>
</evidence>
<dbReference type="PANTHER" id="PTHR33057:SF17">
    <property type="entry name" value="TRANSCRIPTION REPRESSOR OFP8"/>
    <property type="match status" value="1"/>
</dbReference>
<reference evidence="9" key="2">
    <citation type="journal article" date="2024" name="Plant">
        <title>Genomic evolution and insights into agronomic trait innovations of Sesamum species.</title>
        <authorList>
            <person name="Miao H."/>
            <person name="Wang L."/>
            <person name="Qu L."/>
            <person name="Liu H."/>
            <person name="Sun Y."/>
            <person name="Le M."/>
            <person name="Wang Q."/>
            <person name="Wei S."/>
            <person name="Zheng Y."/>
            <person name="Lin W."/>
            <person name="Duan Y."/>
            <person name="Cao H."/>
            <person name="Xiong S."/>
            <person name="Wang X."/>
            <person name="Wei L."/>
            <person name="Li C."/>
            <person name="Ma Q."/>
            <person name="Ju M."/>
            <person name="Zhao R."/>
            <person name="Li G."/>
            <person name="Mu C."/>
            <person name="Tian Q."/>
            <person name="Mei H."/>
            <person name="Zhang T."/>
            <person name="Gao T."/>
            <person name="Zhang H."/>
        </authorList>
    </citation>
    <scope>NUCLEOTIDE SEQUENCE</scope>
    <source>
        <strain evidence="9">G02</strain>
    </source>
</reference>
<gene>
    <name evidence="9" type="ORF">Sradi_5599200</name>
</gene>
<comment type="caution">
    <text evidence="9">The sequence shown here is derived from an EMBL/GenBank/DDBJ whole genome shotgun (WGS) entry which is preliminary data.</text>
</comment>
<evidence type="ECO:0000256" key="1">
    <source>
        <dbReference type="ARBA" id="ARBA00004123"/>
    </source>
</evidence>
<feature type="compositionally biased region" description="Basic and acidic residues" evidence="7">
    <location>
        <begin position="125"/>
        <end position="134"/>
    </location>
</feature>
<dbReference type="Pfam" id="PF04844">
    <property type="entry name" value="Ovate"/>
    <property type="match status" value="1"/>
</dbReference>
<keyword evidence="2 6" id="KW-0678">Repressor</keyword>
<dbReference type="PROSITE" id="PS51754">
    <property type="entry name" value="OVATE"/>
    <property type="match status" value="1"/>
</dbReference>
<dbReference type="InterPro" id="IPR038933">
    <property type="entry name" value="Ovate"/>
</dbReference>
<evidence type="ECO:0000256" key="3">
    <source>
        <dbReference type="ARBA" id="ARBA00023015"/>
    </source>
</evidence>
<protein>
    <recommendedName>
        <fullName evidence="6">Transcription repressor</fullName>
    </recommendedName>
    <alternativeName>
        <fullName evidence="6">Ovate family protein</fullName>
    </alternativeName>
</protein>
<organism evidence="9">
    <name type="scientific">Sesamum radiatum</name>
    <name type="common">Black benniseed</name>
    <dbReference type="NCBI Taxonomy" id="300843"/>
    <lineage>
        <taxon>Eukaryota</taxon>
        <taxon>Viridiplantae</taxon>
        <taxon>Streptophyta</taxon>
        <taxon>Embryophyta</taxon>
        <taxon>Tracheophyta</taxon>
        <taxon>Spermatophyta</taxon>
        <taxon>Magnoliopsida</taxon>
        <taxon>eudicotyledons</taxon>
        <taxon>Gunneridae</taxon>
        <taxon>Pentapetalae</taxon>
        <taxon>asterids</taxon>
        <taxon>lamiids</taxon>
        <taxon>Lamiales</taxon>
        <taxon>Pedaliaceae</taxon>
        <taxon>Sesamum</taxon>
    </lineage>
</organism>
<evidence type="ECO:0000256" key="7">
    <source>
        <dbReference type="SAM" id="MobiDB-lite"/>
    </source>
</evidence>
<evidence type="ECO:0000256" key="2">
    <source>
        <dbReference type="ARBA" id="ARBA00022491"/>
    </source>
</evidence>
<proteinExistence type="predicted"/>
<dbReference type="GO" id="GO:0045892">
    <property type="term" value="P:negative regulation of DNA-templated transcription"/>
    <property type="evidence" value="ECO:0007669"/>
    <property type="project" value="UniProtKB-UniRule"/>
</dbReference>
<evidence type="ECO:0000256" key="4">
    <source>
        <dbReference type="ARBA" id="ARBA00023163"/>
    </source>
</evidence>
<feature type="compositionally biased region" description="Polar residues" evidence="7">
    <location>
        <begin position="58"/>
        <end position="72"/>
    </location>
</feature>
<dbReference type="NCBIfam" id="TIGR01568">
    <property type="entry name" value="A_thal_3678"/>
    <property type="match status" value="1"/>
</dbReference>
<dbReference type="AlphaFoldDB" id="A0AAW2KY36"/>
<feature type="domain" description="OVATE" evidence="8">
    <location>
        <begin position="279"/>
        <end position="338"/>
    </location>
</feature>
<evidence type="ECO:0000256" key="5">
    <source>
        <dbReference type="ARBA" id="ARBA00023242"/>
    </source>
</evidence>
<dbReference type="GO" id="GO:0005634">
    <property type="term" value="C:nucleus"/>
    <property type="evidence" value="ECO:0007669"/>
    <property type="project" value="UniProtKB-SubCell"/>
</dbReference>
<evidence type="ECO:0000259" key="8">
    <source>
        <dbReference type="PROSITE" id="PS51754"/>
    </source>
</evidence>
<feature type="region of interest" description="Disordered" evidence="7">
    <location>
        <begin position="107"/>
        <end position="138"/>
    </location>
</feature>
<accession>A0AAW2KY36</accession>
<keyword evidence="4 6" id="KW-0804">Transcription</keyword>
<dbReference type="InterPro" id="IPR006458">
    <property type="entry name" value="Ovate_C"/>
</dbReference>
<sequence>MAMNHHNLKLKVCRLFPSAFTSCQFRTLPDVVADTSTSTSISITKSNKIPPDNDHSSHSFTNSIKPANLQSSSRHHHHAKPPTNYDPKKRDQGMIKLQDQCRNFKTTAVNHQSSSSNSGRWFSSSDEKNGRPPDDFETETFFSLSSNSGDSFRLKTSSRRFRTCQEMESIDETGRCSSFSSVNTVRAALRRKTATTACGKTTTAKVSKKKSSSKTFPESELHGSHQISTDRLYYSNNRDSGRIFRRRKSAKNRRRIKKTPPRSWRCLDSSSMIEECYAVEKSSSDPRSDFRESMVEMIVEKQMFGAEDLERLLLCFLSLNADCYHGIIFDVFSEICQTLFSN</sequence>
<dbReference type="EMBL" id="JACGWJ010000026">
    <property type="protein sequence ID" value="KAL0311999.1"/>
    <property type="molecule type" value="Genomic_DNA"/>
</dbReference>
<comment type="subcellular location">
    <subcellularLocation>
        <location evidence="1 6">Nucleus</location>
    </subcellularLocation>
</comment>
<evidence type="ECO:0000313" key="9">
    <source>
        <dbReference type="EMBL" id="KAL0311999.1"/>
    </source>
</evidence>
<feature type="compositionally biased region" description="Low complexity" evidence="7">
    <location>
        <begin position="113"/>
        <end position="124"/>
    </location>
</feature>